<accession>A0A5J5GNJ6</accession>
<protein>
    <recommendedName>
        <fullName evidence="4">Pilus assembly protein PilP</fullName>
    </recommendedName>
</protein>
<feature type="region of interest" description="Disordered" evidence="1">
    <location>
        <begin position="1"/>
        <end position="22"/>
    </location>
</feature>
<dbReference type="RefSeq" id="WP_150443354.1">
    <property type="nucleotide sequence ID" value="NZ_VYQE01000001.1"/>
</dbReference>
<name>A0A5J5GNJ6_9RHOB</name>
<evidence type="ECO:0000313" key="3">
    <source>
        <dbReference type="Proteomes" id="UP000326554"/>
    </source>
</evidence>
<keyword evidence="3" id="KW-1185">Reference proteome</keyword>
<gene>
    <name evidence="2" type="ORF">F3S47_00940</name>
</gene>
<comment type="caution">
    <text evidence="2">The sequence shown here is derived from an EMBL/GenBank/DDBJ whole genome shotgun (WGS) entry which is preliminary data.</text>
</comment>
<dbReference type="Proteomes" id="UP000326554">
    <property type="component" value="Unassembled WGS sequence"/>
</dbReference>
<dbReference type="AlphaFoldDB" id="A0A5J5GNJ6"/>
<dbReference type="EMBL" id="VYQE01000001">
    <property type="protein sequence ID" value="KAA9009869.1"/>
    <property type="molecule type" value="Genomic_DNA"/>
</dbReference>
<sequence length="90" mass="9403">MTVESEPMTDETNPEVAATEAGKADLGETLLLGLIDAPDGPRAMLRFTDGDIETVAPGTYTREGEVVAIDETQVVIARGDGALVLKMPTG</sequence>
<evidence type="ECO:0000313" key="2">
    <source>
        <dbReference type="EMBL" id="KAA9009869.1"/>
    </source>
</evidence>
<reference evidence="2 3" key="1">
    <citation type="submission" date="2019-09" db="EMBL/GenBank/DDBJ databases">
        <authorList>
            <person name="Park J.-S."/>
            <person name="Choi H.-J."/>
        </authorList>
    </citation>
    <scope>NUCLEOTIDE SEQUENCE [LARGE SCALE GENOMIC DNA]</scope>
    <source>
        <strain evidence="2 3">176SS1-4</strain>
    </source>
</reference>
<proteinExistence type="predicted"/>
<organism evidence="2 3">
    <name type="scientific">Histidinibacterium aquaticum</name>
    <dbReference type="NCBI Taxonomy" id="2613962"/>
    <lineage>
        <taxon>Bacteria</taxon>
        <taxon>Pseudomonadati</taxon>
        <taxon>Pseudomonadota</taxon>
        <taxon>Alphaproteobacteria</taxon>
        <taxon>Rhodobacterales</taxon>
        <taxon>Paracoccaceae</taxon>
        <taxon>Histidinibacterium</taxon>
    </lineage>
</organism>
<evidence type="ECO:0000256" key="1">
    <source>
        <dbReference type="SAM" id="MobiDB-lite"/>
    </source>
</evidence>
<evidence type="ECO:0008006" key="4">
    <source>
        <dbReference type="Google" id="ProtNLM"/>
    </source>
</evidence>